<dbReference type="InterPro" id="IPR036650">
    <property type="entry name" value="CAT_RNA-bd_dom_sf"/>
</dbReference>
<dbReference type="Proteomes" id="UP000287239">
    <property type="component" value="Unassembled WGS sequence"/>
</dbReference>
<evidence type="ECO:0000313" key="3">
    <source>
        <dbReference type="EMBL" id="RST91031.1"/>
    </source>
</evidence>
<dbReference type="RefSeq" id="WP_126782536.1">
    <property type="nucleotide sequence ID" value="NZ_CAUQJP010000007.1"/>
</dbReference>
<dbReference type="InterPro" id="IPR050661">
    <property type="entry name" value="BglG_antiterminators"/>
</dbReference>
<dbReference type="EMBL" id="NGJU01000035">
    <property type="protein sequence ID" value="RST91031.1"/>
    <property type="molecule type" value="Genomic_DNA"/>
</dbReference>
<dbReference type="SUPFAM" id="SSF63520">
    <property type="entry name" value="PTS-regulatory domain, PRD"/>
    <property type="match status" value="2"/>
</dbReference>
<dbReference type="InterPro" id="IPR036634">
    <property type="entry name" value="PRD_sf"/>
</dbReference>
<sequence>MRFIKKINNNVAFAQDAGGIDYIVLGKGIGFQHEAGVLLSEEQIDRSFKAEGHQSENQSLDILTNMNSEIVDMTTKVSQFAEKELGITFDNSHYLILADHLAYAVKRQREGVEYAPLNQWELRKLFPKEYAVAVQALGMINQEFAVNLDHSEISFITNHFVNANSEYSSLKDTLKMTKLIKSIVRLVEYQFHLDLDEDSFNYSKFISHLRYFILRKMNDHMFSENTIDQELIDMFQMKYPEAYRMADKIEGYLNLKEGWTLTSDEKLYLTVHVRRLTAEDN</sequence>
<dbReference type="Gene3D" id="2.30.24.10">
    <property type="entry name" value="CAT RNA-binding domain"/>
    <property type="match status" value="1"/>
</dbReference>
<dbReference type="OrthoDB" id="9813552at2"/>
<name>A0A429ZBG1_9ENTE</name>
<dbReference type="Pfam" id="PF00874">
    <property type="entry name" value="PRD"/>
    <property type="match status" value="2"/>
</dbReference>
<dbReference type="PROSITE" id="PS51372">
    <property type="entry name" value="PRD_2"/>
    <property type="match status" value="2"/>
</dbReference>
<dbReference type="SMART" id="SM01061">
    <property type="entry name" value="CAT_RBD"/>
    <property type="match status" value="1"/>
</dbReference>
<feature type="domain" description="PRD" evidence="2">
    <location>
        <begin position="171"/>
        <end position="281"/>
    </location>
</feature>
<dbReference type="GO" id="GO:0006355">
    <property type="term" value="P:regulation of DNA-templated transcription"/>
    <property type="evidence" value="ECO:0007669"/>
    <property type="project" value="InterPro"/>
</dbReference>
<protein>
    <recommendedName>
        <fullName evidence="2">PRD domain-containing protein</fullName>
    </recommendedName>
</protein>
<dbReference type="InterPro" id="IPR004341">
    <property type="entry name" value="CAT_RNA-bd_dom"/>
</dbReference>
<evidence type="ECO:0000256" key="1">
    <source>
        <dbReference type="ARBA" id="ARBA00022737"/>
    </source>
</evidence>
<dbReference type="InterPro" id="IPR011608">
    <property type="entry name" value="PRD"/>
</dbReference>
<evidence type="ECO:0000313" key="4">
    <source>
        <dbReference type="Proteomes" id="UP000287239"/>
    </source>
</evidence>
<reference evidence="3 4" key="1">
    <citation type="submission" date="2017-05" db="EMBL/GenBank/DDBJ databases">
        <title>Vagococcus spp. assemblies.</title>
        <authorList>
            <person name="Gulvik C.A."/>
        </authorList>
    </citation>
    <scope>NUCLEOTIDE SEQUENCE [LARGE SCALE GENOMIC DNA]</scope>
    <source>
        <strain evidence="3 4">NCFB 2777</strain>
    </source>
</reference>
<dbReference type="SUPFAM" id="SSF50151">
    <property type="entry name" value="SacY-like RNA-binding domain"/>
    <property type="match status" value="1"/>
</dbReference>
<dbReference type="Gene3D" id="1.10.1790.10">
    <property type="entry name" value="PRD domain"/>
    <property type="match status" value="2"/>
</dbReference>
<dbReference type="PANTHER" id="PTHR30185:SF15">
    <property type="entry name" value="CRYPTIC BETA-GLUCOSIDE BGL OPERON ANTITERMINATOR"/>
    <property type="match status" value="1"/>
</dbReference>
<dbReference type="GO" id="GO:0003723">
    <property type="term" value="F:RNA binding"/>
    <property type="evidence" value="ECO:0007669"/>
    <property type="project" value="InterPro"/>
</dbReference>
<keyword evidence="4" id="KW-1185">Reference proteome</keyword>
<dbReference type="Pfam" id="PF03123">
    <property type="entry name" value="CAT_RBD"/>
    <property type="match status" value="1"/>
</dbReference>
<dbReference type="GeneID" id="98569628"/>
<proteinExistence type="predicted"/>
<dbReference type="PANTHER" id="PTHR30185">
    <property type="entry name" value="CRYPTIC BETA-GLUCOSIDE BGL OPERON ANTITERMINATOR"/>
    <property type="match status" value="1"/>
</dbReference>
<accession>A0A429ZBG1</accession>
<keyword evidence="1" id="KW-0677">Repeat</keyword>
<organism evidence="3 4">
    <name type="scientific">Vagococcus salmoninarum</name>
    <dbReference type="NCBI Taxonomy" id="2739"/>
    <lineage>
        <taxon>Bacteria</taxon>
        <taxon>Bacillati</taxon>
        <taxon>Bacillota</taxon>
        <taxon>Bacilli</taxon>
        <taxon>Lactobacillales</taxon>
        <taxon>Enterococcaceae</taxon>
        <taxon>Vagococcus</taxon>
    </lineage>
</organism>
<dbReference type="AlphaFoldDB" id="A0A429ZBG1"/>
<feature type="domain" description="PRD" evidence="2">
    <location>
        <begin position="65"/>
        <end position="170"/>
    </location>
</feature>
<gene>
    <name evidence="3" type="ORF">CBF35_14870</name>
</gene>
<comment type="caution">
    <text evidence="3">The sequence shown here is derived from an EMBL/GenBank/DDBJ whole genome shotgun (WGS) entry which is preliminary data.</text>
</comment>
<evidence type="ECO:0000259" key="2">
    <source>
        <dbReference type="PROSITE" id="PS51372"/>
    </source>
</evidence>